<evidence type="ECO:0000313" key="1">
    <source>
        <dbReference type="EMBL" id="RII42445.1"/>
    </source>
</evidence>
<accession>A0A399JA45</accession>
<evidence type="ECO:0000313" key="2">
    <source>
        <dbReference type="Proteomes" id="UP000265419"/>
    </source>
</evidence>
<dbReference type="SUPFAM" id="SSF50129">
    <property type="entry name" value="GroES-like"/>
    <property type="match status" value="1"/>
</dbReference>
<dbReference type="Proteomes" id="UP000265419">
    <property type="component" value="Unassembled WGS sequence"/>
</dbReference>
<dbReference type="AlphaFoldDB" id="A0A399JA45"/>
<protein>
    <submittedName>
        <fullName evidence="1">Aryl-alcohol dehydrogenase</fullName>
    </submittedName>
</protein>
<keyword evidence="2" id="KW-1185">Reference proteome</keyword>
<gene>
    <name evidence="1" type="ORF">DWB68_06755</name>
</gene>
<comment type="caution">
    <text evidence="1">The sequence shown here is derived from an EMBL/GenBank/DDBJ whole genome shotgun (WGS) entry which is preliminary data.</text>
</comment>
<name>A0A399JA45_9MICC</name>
<dbReference type="Gene3D" id="3.90.180.10">
    <property type="entry name" value="Medium-chain alcohol dehydrogenases, catalytic domain"/>
    <property type="match status" value="1"/>
</dbReference>
<organism evidence="1 2">
    <name type="scientific">Galactobacter valiniphilus</name>
    <dbReference type="NCBI Taxonomy" id="2676122"/>
    <lineage>
        <taxon>Bacteria</taxon>
        <taxon>Bacillati</taxon>
        <taxon>Actinomycetota</taxon>
        <taxon>Actinomycetes</taxon>
        <taxon>Micrococcales</taxon>
        <taxon>Micrococcaceae</taxon>
        <taxon>Galactobacter</taxon>
    </lineage>
</organism>
<dbReference type="InterPro" id="IPR011032">
    <property type="entry name" value="GroES-like_sf"/>
</dbReference>
<dbReference type="RefSeq" id="WP_119424387.1">
    <property type="nucleotide sequence ID" value="NZ_QQXK01000011.1"/>
</dbReference>
<dbReference type="EMBL" id="QQXK01000011">
    <property type="protein sequence ID" value="RII42445.1"/>
    <property type="molecule type" value="Genomic_DNA"/>
</dbReference>
<proteinExistence type="predicted"/>
<reference evidence="1 2" key="1">
    <citation type="submission" date="2018-07" db="EMBL/GenBank/DDBJ databases">
        <title>Arthrobacter sp. nov., isolated from raw cow's milk with high bacterial count.</title>
        <authorList>
            <person name="Hahne J."/>
            <person name="Isele D."/>
            <person name="Lipski A."/>
        </authorList>
    </citation>
    <scope>NUCLEOTIDE SEQUENCE [LARGE SCALE GENOMIC DNA]</scope>
    <source>
        <strain evidence="1 2">JZ R-35</strain>
    </source>
</reference>
<sequence>MTSSSGLISAAGKTVIGAVEGDAIPQNFIPQLVALYQAGAFPFDKLVKTYPFEQIEQAIADTGSGKAVKAVLTMP</sequence>